<evidence type="ECO:0000313" key="2">
    <source>
        <dbReference type="Proteomes" id="UP000823674"/>
    </source>
</evidence>
<reference evidence="1 2" key="1">
    <citation type="submission" date="2021-03" db="EMBL/GenBank/DDBJ databases">
        <authorList>
            <person name="King G.J."/>
            <person name="Bancroft I."/>
            <person name="Baten A."/>
            <person name="Bloomfield J."/>
            <person name="Borpatragohain P."/>
            <person name="He Z."/>
            <person name="Irish N."/>
            <person name="Irwin J."/>
            <person name="Liu K."/>
            <person name="Mauleon R.P."/>
            <person name="Moore J."/>
            <person name="Morris R."/>
            <person name="Ostergaard L."/>
            <person name="Wang B."/>
            <person name="Wells R."/>
        </authorList>
    </citation>
    <scope>NUCLEOTIDE SEQUENCE [LARGE SCALE GENOMIC DNA]</scope>
    <source>
        <strain evidence="1">R-o-18</strain>
        <tissue evidence="1">Leaf</tissue>
    </source>
</reference>
<feature type="non-terminal residue" evidence="1">
    <location>
        <position position="1"/>
    </location>
</feature>
<organism evidence="1 2">
    <name type="scientific">Brassica rapa subsp. trilocularis</name>
    <dbReference type="NCBI Taxonomy" id="1813537"/>
    <lineage>
        <taxon>Eukaryota</taxon>
        <taxon>Viridiplantae</taxon>
        <taxon>Streptophyta</taxon>
        <taxon>Embryophyta</taxon>
        <taxon>Tracheophyta</taxon>
        <taxon>Spermatophyta</taxon>
        <taxon>Magnoliopsida</taxon>
        <taxon>eudicotyledons</taxon>
        <taxon>Gunneridae</taxon>
        <taxon>Pentapetalae</taxon>
        <taxon>rosids</taxon>
        <taxon>malvids</taxon>
        <taxon>Brassicales</taxon>
        <taxon>Brassicaceae</taxon>
        <taxon>Brassiceae</taxon>
        <taxon>Brassica</taxon>
    </lineage>
</organism>
<proteinExistence type="predicted"/>
<dbReference type="Proteomes" id="UP000823674">
    <property type="component" value="Unassembled WGS sequence"/>
</dbReference>
<evidence type="ECO:0000313" key="1">
    <source>
        <dbReference type="EMBL" id="KAG5374058.1"/>
    </source>
</evidence>
<gene>
    <name evidence="1" type="primary">A06p029010.1_BraROA</name>
    <name evidence="1" type="ORF">IGI04_042621</name>
</gene>
<comment type="caution">
    <text evidence="1">The sequence shown here is derived from an EMBL/GenBank/DDBJ whole genome shotgun (WGS) entry which is preliminary data.</text>
</comment>
<name>A0ABQ7KIV3_BRACM</name>
<protein>
    <submittedName>
        <fullName evidence="1">Uncharacterized protein</fullName>
    </submittedName>
</protein>
<accession>A0ABQ7KIV3</accession>
<keyword evidence="2" id="KW-1185">Reference proteome</keyword>
<dbReference type="EMBL" id="JADBGQ010000049">
    <property type="protein sequence ID" value="KAG5374058.1"/>
    <property type="molecule type" value="Genomic_DNA"/>
</dbReference>
<sequence>SDSEEELDETNTTIGYKELDGSSIGFNSARDPFSFSNGPITRSKTRQLKEAILRLVYTKPISTSEENQVKEALKIFNCSIFNTTYGAASHGLRSSQSGSSTDVSLTEPVADLAHEELEESDSEEELDETNTTIGYKELDGSSIGFNSARDPFSFSNGPITRSKTRQLKEAILRLVYTKPISTSEENQVKEALKIFNCSIFNTT</sequence>